<dbReference type="WBParaSite" id="DME_0000002001-mRNA-1">
    <property type="protein sequence ID" value="DME_0000002001-mRNA-1"/>
    <property type="gene ID" value="DME_0000002001"/>
</dbReference>
<dbReference type="STRING" id="318479.A0A0N4U0E4"/>
<evidence type="ECO:0000313" key="5">
    <source>
        <dbReference type="Proteomes" id="UP000274756"/>
    </source>
</evidence>
<dbReference type="FunFam" id="3.40.33.10:FF:000010">
    <property type="entry name" value="Predicted protein"/>
    <property type="match status" value="1"/>
</dbReference>
<evidence type="ECO:0000259" key="2">
    <source>
        <dbReference type="SMART" id="SM00198"/>
    </source>
</evidence>
<name>A0A0N4U0E4_DRAME</name>
<dbReference type="CDD" id="cd05382">
    <property type="entry name" value="CAP_GAPR1-like"/>
    <property type="match status" value="1"/>
</dbReference>
<evidence type="ECO:0000313" key="6">
    <source>
        <dbReference type="WBParaSite" id="DME_0000002001-mRNA-1"/>
    </source>
</evidence>
<reference evidence="3 5" key="2">
    <citation type="submission" date="2018-11" db="EMBL/GenBank/DDBJ databases">
        <authorList>
            <consortium name="Pathogen Informatics"/>
        </authorList>
    </citation>
    <scope>NUCLEOTIDE SEQUENCE [LARGE SCALE GENOMIC DNA]</scope>
</reference>
<dbReference type="InterPro" id="IPR034113">
    <property type="entry name" value="SCP_GAPR1-like"/>
</dbReference>
<accession>A0A0N4U0E4</accession>
<protein>
    <submittedName>
        <fullName evidence="6">SCP domain-containing protein</fullName>
    </submittedName>
</protein>
<feature type="compositionally biased region" description="Polar residues" evidence="1">
    <location>
        <begin position="32"/>
        <end position="48"/>
    </location>
</feature>
<dbReference type="PRINTS" id="PR00838">
    <property type="entry name" value="V5ALLERGEN"/>
</dbReference>
<dbReference type="Pfam" id="PF00188">
    <property type="entry name" value="CAP"/>
    <property type="match status" value="1"/>
</dbReference>
<feature type="domain" description="SCP" evidence="2">
    <location>
        <begin position="105"/>
        <end position="243"/>
    </location>
</feature>
<dbReference type="InterPro" id="IPR035940">
    <property type="entry name" value="CAP_sf"/>
</dbReference>
<dbReference type="Gene3D" id="3.40.33.10">
    <property type="entry name" value="CAP"/>
    <property type="match status" value="1"/>
</dbReference>
<dbReference type="InterPro" id="IPR001283">
    <property type="entry name" value="CRISP-related"/>
</dbReference>
<evidence type="ECO:0000313" key="3">
    <source>
        <dbReference type="EMBL" id="VDN54407.1"/>
    </source>
</evidence>
<feature type="region of interest" description="Disordered" evidence="1">
    <location>
        <begin position="17"/>
        <end position="51"/>
    </location>
</feature>
<evidence type="ECO:0000313" key="4">
    <source>
        <dbReference type="Proteomes" id="UP000038040"/>
    </source>
</evidence>
<dbReference type="InterPro" id="IPR014044">
    <property type="entry name" value="CAP_dom"/>
</dbReference>
<dbReference type="SMART" id="SM00198">
    <property type="entry name" value="SCP"/>
    <property type="match status" value="1"/>
</dbReference>
<organism evidence="4 6">
    <name type="scientific">Dracunculus medinensis</name>
    <name type="common">Guinea worm</name>
    <dbReference type="NCBI Taxonomy" id="318479"/>
    <lineage>
        <taxon>Eukaryota</taxon>
        <taxon>Metazoa</taxon>
        <taxon>Ecdysozoa</taxon>
        <taxon>Nematoda</taxon>
        <taxon>Chromadorea</taxon>
        <taxon>Rhabditida</taxon>
        <taxon>Spirurina</taxon>
        <taxon>Dracunculoidea</taxon>
        <taxon>Dracunculidae</taxon>
        <taxon>Dracunculus</taxon>
    </lineage>
</organism>
<sequence>MKRIFFGRKKLKKSQSVQNDRINVSDGRIVNGGTNVPSSGASDQPITRTSKESTLDDCHSCFNATTSSLMEEHHFDEELDKHMMQTISDIKYNKRPKYVAVGEVNFQRESLDAHNLVRTRYGCQSLLWSQELSDLAHTWAVKLSATGRVLFPELPGIGENIFLSMTTGQSHLPSGTEITEIWANEAEKFNFDAPKWHPSKDCQHFTQIVWKETYEMGIARHWNINKNCVVIVAFYRPGGNSNAPGEFRINVPSKACFDDNPVSIATPLAFTASAIGRSVNTFNSGLGSSDKS</sequence>
<proteinExistence type="predicted"/>
<keyword evidence="5" id="KW-1185">Reference proteome</keyword>
<dbReference type="PRINTS" id="PR00837">
    <property type="entry name" value="V5TPXLIKE"/>
</dbReference>
<dbReference type="InterPro" id="IPR002413">
    <property type="entry name" value="V5_allergen-like"/>
</dbReference>
<dbReference type="EMBL" id="UYYG01001150">
    <property type="protein sequence ID" value="VDN54407.1"/>
    <property type="molecule type" value="Genomic_DNA"/>
</dbReference>
<dbReference type="SUPFAM" id="SSF55797">
    <property type="entry name" value="PR-1-like"/>
    <property type="match status" value="1"/>
</dbReference>
<evidence type="ECO:0000256" key="1">
    <source>
        <dbReference type="SAM" id="MobiDB-lite"/>
    </source>
</evidence>
<reference evidence="6" key="1">
    <citation type="submission" date="2016-04" db="UniProtKB">
        <authorList>
            <consortium name="WormBaseParasite"/>
        </authorList>
    </citation>
    <scope>IDENTIFICATION</scope>
</reference>
<dbReference type="OrthoDB" id="337038at2759"/>
<dbReference type="Proteomes" id="UP000038040">
    <property type="component" value="Unplaced"/>
</dbReference>
<dbReference type="PANTHER" id="PTHR10334">
    <property type="entry name" value="CYSTEINE-RICH SECRETORY PROTEIN-RELATED"/>
    <property type="match status" value="1"/>
</dbReference>
<dbReference type="AlphaFoldDB" id="A0A0N4U0E4"/>
<gene>
    <name evidence="3" type="ORF">DME_LOCUS4380</name>
</gene>
<dbReference type="Proteomes" id="UP000274756">
    <property type="component" value="Unassembled WGS sequence"/>
</dbReference>